<accession>D7CSF4</accession>
<dbReference type="STRING" id="649638.Trad_2264"/>
<keyword evidence="1" id="KW-0732">Signal</keyword>
<feature type="signal peptide" evidence="1">
    <location>
        <begin position="1"/>
        <end position="23"/>
    </location>
</feature>
<dbReference type="Proteomes" id="UP000000379">
    <property type="component" value="Chromosome"/>
</dbReference>
<evidence type="ECO:0000256" key="1">
    <source>
        <dbReference type="SAM" id="SignalP"/>
    </source>
</evidence>
<dbReference type="AlphaFoldDB" id="D7CSF4"/>
<dbReference type="HOGENOM" id="CLU_698173_0_0_0"/>
<evidence type="ECO:0000313" key="3">
    <source>
        <dbReference type="Proteomes" id="UP000000379"/>
    </source>
</evidence>
<sequence>MITRQAVGLIALLLIFISACSQSTDLPAAALEPQFGTSRDDYAVDVAVQRRLGHVYVAGNFGERAFLRRYRRDGSLAWERQLGNRTRAVAAAVDGEGSSYLAFAEYDDPCCFLGTRRGASVIKYGASGAQLWRRSYPDLHSMAVDASGHLYVGGENAVRKYAPSGALIWERRPSNRGARITNVAVAPSGNVVAASDNGLIVKYDARGTQLFRSTRNFRYSGAVNVALGPNEEIAATYTDSGMEGTVLSAGLRVFAPDGTERWGDSVYTFGSSASPAVTFTADGHLYWTTEHWACGGSFTFDYEVWDLTCSGDDDSDPSRSAILVRKYRPDGAVVWSRVFNKHRHGTDASAAIAAASASELYVVGATESPVNGVRAGGVDAFVLRLDSQGKRVWSR</sequence>
<evidence type="ECO:0008006" key="4">
    <source>
        <dbReference type="Google" id="ProtNLM"/>
    </source>
</evidence>
<gene>
    <name evidence="2" type="ordered locus">Trad_2264</name>
</gene>
<dbReference type="InterPro" id="IPR011042">
    <property type="entry name" value="6-blade_b-propeller_TolB-like"/>
</dbReference>
<dbReference type="KEGG" id="tra:Trad_2264"/>
<dbReference type="Gene3D" id="2.120.10.30">
    <property type="entry name" value="TolB, C-terminal domain"/>
    <property type="match status" value="1"/>
</dbReference>
<dbReference type="EMBL" id="CP002049">
    <property type="protein sequence ID" value="ADI15374.1"/>
    <property type="molecule type" value="Genomic_DNA"/>
</dbReference>
<proteinExistence type="predicted"/>
<dbReference type="eggNOG" id="COG1520">
    <property type="taxonomic scope" value="Bacteria"/>
</dbReference>
<reference evidence="3" key="1">
    <citation type="submission" date="2010-05" db="EMBL/GenBank/DDBJ databases">
        <title>The complete genome of Truepera radiovictris DSM 17093.</title>
        <authorList>
            <consortium name="US DOE Joint Genome Institute (JGI-PGF)"/>
            <person name="Lucas S."/>
            <person name="Copeland A."/>
            <person name="Lapidus A."/>
            <person name="Glavina del Rio T."/>
            <person name="Dalin E."/>
            <person name="Tice H."/>
            <person name="Bruce D."/>
            <person name="Goodwin L."/>
            <person name="Pitluck S."/>
            <person name="Kyrpides N."/>
            <person name="Mavromatis K."/>
            <person name="Ovchinnikova G."/>
            <person name="Munk A.C."/>
            <person name="Detter J.C."/>
            <person name="Han C."/>
            <person name="Tapia R."/>
            <person name="Land M."/>
            <person name="Hauser L."/>
            <person name="Markowitz V."/>
            <person name="Cheng J.-F."/>
            <person name="Hugenholtz P."/>
            <person name="Woyke T."/>
            <person name="Wu D."/>
            <person name="Tindall B."/>
            <person name="Pomrenke H.G."/>
            <person name="Brambilla E."/>
            <person name="Klenk H.-P."/>
            <person name="Eisen J.A."/>
        </authorList>
    </citation>
    <scope>NUCLEOTIDE SEQUENCE [LARGE SCALE GENOMIC DNA]</scope>
    <source>
        <strain evidence="3">DSM 17093 / CIP 108686 / LMG 22925 / RQ-24</strain>
    </source>
</reference>
<dbReference type="PANTHER" id="PTHR42754">
    <property type="entry name" value="ENDOGLUCANASE"/>
    <property type="match status" value="1"/>
</dbReference>
<keyword evidence="3" id="KW-1185">Reference proteome</keyword>
<organism evidence="2 3">
    <name type="scientific">Truepera radiovictrix (strain DSM 17093 / CIP 108686 / LMG 22925 / RQ-24)</name>
    <dbReference type="NCBI Taxonomy" id="649638"/>
    <lineage>
        <taxon>Bacteria</taxon>
        <taxon>Thermotogati</taxon>
        <taxon>Deinococcota</taxon>
        <taxon>Deinococci</taxon>
        <taxon>Trueperales</taxon>
        <taxon>Trueperaceae</taxon>
        <taxon>Truepera</taxon>
    </lineage>
</organism>
<evidence type="ECO:0000313" key="2">
    <source>
        <dbReference type="EMBL" id="ADI15374.1"/>
    </source>
</evidence>
<name>D7CSF4_TRURR</name>
<dbReference type="PROSITE" id="PS51257">
    <property type="entry name" value="PROKAR_LIPOPROTEIN"/>
    <property type="match status" value="1"/>
</dbReference>
<protein>
    <recommendedName>
        <fullName evidence="4">Pyrrolo-quinoline quinone</fullName>
    </recommendedName>
</protein>
<dbReference type="SUPFAM" id="SSF101898">
    <property type="entry name" value="NHL repeat"/>
    <property type="match status" value="1"/>
</dbReference>
<dbReference type="PANTHER" id="PTHR42754:SF1">
    <property type="entry name" value="LIPOPROTEIN"/>
    <property type="match status" value="1"/>
</dbReference>
<feature type="chain" id="PRO_5003094561" description="Pyrrolo-quinoline quinone" evidence="1">
    <location>
        <begin position="24"/>
        <end position="395"/>
    </location>
</feature>
<reference evidence="2 3" key="2">
    <citation type="journal article" date="2011" name="Stand. Genomic Sci.">
        <title>Complete genome sequence of Truepera radiovictrix type strain (RQ-24).</title>
        <authorList>
            <person name="Ivanova N."/>
            <person name="Rohde C."/>
            <person name="Munk C."/>
            <person name="Nolan M."/>
            <person name="Lucas S."/>
            <person name="Del Rio T.G."/>
            <person name="Tice H."/>
            <person name="Deshpande S."/>
            <person name="Cheng J.F."/>
            <person name="Tapia R."/>
            <person name="Han C."/>
            <person name="Goodwin L."/>
            <person name="Pitluck S."/>
            <person name="Liolios K."/>
            <person name="Mavromatis K."/>
            <person name="Mikhailova N."/>
            <person name="Pati A."/>
            <person name="Chen A."/>
            <person name="Palaniappan K."/>
            <person name="Land M."/>
            <person name="Hauser L."/>
            <person name="Chang Y.J."/>
            <person name="Jeffries C.D."/>
            <person name="Brambilla E."/>
            <person name="Rohde M."/>
            <person name="Goker M."/>
            <person name="Tindall B.J."/>
            <person name="Woyke T."/>
            <person name="Bristow J."/>
            <person name="Eisen J.A."/>
            <person name="Markowitz V."/>
            <person name="Hugenholtz P."/>
            <person name="Kyrpides N.C."/>
            <person name="Klenk H.P."/>
            <person name="Lapidus A."/>
        </authorList>
    </citation>
    <scope>NUCLEOTIDE SEQUENCE [LARGE SCALE GENOMIC DNA]</scope>
    <source>
        <strain evidence="3">DSM 17093 / CIP 108686 / LMG 22925 / RQ-24</strain>
    </source>
</reference>
<dbReference type="RefSeq" id="WP_013178737.1">
    <property type="nucleotide sequence ID" value="NC_014221.1"/>
</dbReference>